<name>A0A4Y2MUH3_ARAVE</name>
<dbReference type="Proteomes" id="UP000499080">
    <property type="component" value="Unassembled WGS sequence"/>
</dbReference>
<organism evidence="1 2">
    <name type="scientific">Araneus ventricosus</name>
    <name type="common">Orbweaver spider</name>
    <name type="synonym">Epeira ventricosa</name>
    <dbReference type="NCBI Taxonomy" id="182803"/>
    <lineage>
        <taxon>Eukaryota</taxon>
        <taxon>Metazoa</taxon>
        <taxon>Ecdysozoa</taxon>
        <taxon>Arthropoda</taxon>
        <taxon>Chelicerata</taxon>
        <taxon>Arachnida</taxon>
        <taxon>Araneae</taxon>
        <taxon>Araneomorphae</taxon>
        <taxon>Entelegynae</taxon>
        <taxon>Araneoidea</taxon>
        <taxon>Araneidae</taxon>
        <taxon>Araneus</taxon>
    </lineage>
</organism>
<protein>
    <submittedName>
        <fullName evidence="1">Uncharacterized protein</fullName>
    </submittedName>
</protein>
<proteinExistence type="predicted"/>
<keyword evidence="2" id="KW-1185">Reference proteome</keyword>
<reference evidence="1 2" key="1">
    <citation type="journal article" date="2019" name="Sci. Rep.">
        <title>Orb-weaving spider Araneus ventricosus genome elucidates the spidroin gene catalogue.</title>
        <authorList>
            <person name="Kono N."/>
            <person name="Nakamura H."/>
            <person name="Ohtoshi R."/>
            <person name="Moran D.A.P."/>
            <person name="Shinohara A."/>
            <person name="Yoshida Y."/>
            <person name="Fujiwara M."/>
            <person name="Mori M."/>
            <person name="Tomita M."/>
            <person name="Arakawa K."/>
        </authorList>
    </citation>
    <scope>NUCLEOTIDE SEQUENCE [LARGE SCALE GENOMIC DNA]</scope>
</reference>
<dbReference type="EMBL" id="BGPR01007986">
    <property type="protein sequence ID" value="GBN30821.1"/>
    <property type="molecule type" value="Genomic_DNA"/>
</dbReference>
<sequence>MGQKEDAQKTFHYATKLDTKLATLCKQWWLFVQALEALALCLQTLGSQILFDVHRTAKLTANLRHQDMGRGLKTFFRQWPQHVKIRHLSIRLLRWQ</sequence>
<evidence type="ECO:0000313" key="1">
    <source>
        <dbReference type="EMBL" id="GBN30821.1"/>
    </source>
</evidence>
<accession>A0A4Y2MUH3</accession>
<evidence type="ECO:0000313" key="2">
    <source>
        <dbReference type="Proteomes" id="UP000499080"/>
    </source>
</evidence>
<dbReference type="AlphaFoldDB" id="A0A4Y2MUH3"/>
<gene>
    <name evidence="1" type="ORF">AVEN_251200_1</name>
</gene>
<comment type="caution">
    <text evidence="1">The sequence shown here is derived from an EMBL/GenBank/DDBJ whole genome shotgun (WGS) entry which is preliminary data.</text>
</comment>